<dbReference type="Proteomes" id="UP001261125">
    <property type="component" value="Unassembled WGS sequence"/>
</dbReference>
<sequence>MFSLRRSAKAPTWKQVEDDFVMGACSRRLFGYISRDLDGVWTAFDEEARVVAAGPDLADVAEALWAGHLAAHDEQCEPVGEIPWWRRVARKRGMPASP</sequence>
<comment type="caution">
    <text evidence="1">The sequence shown here is derived from an EMBL/GenBank/DDBJ whole genome shotgun (WGS) entry which is preliminary data.</text>
</comment>
<evidence type="ECO:0000313" key="1">
    <source>
        <dbReference type="EMBL" id="MDU0344565.1"/>
    </source>
</evidence>
<keyword evidence="2" id="KW-1185">Reference proteome</keyword>
<proteinExistence type="predicted"/>
<organism evidence="1 2">
    <name type="scientific">Microbacterium phycohabitans</name>
    <dbReference type="NCBI Taxonomy" id="3075993"/>
    <lineage>
        <taxon>Bacteria</taxon>
        <taxon>Bacillati</taxon>
        <taxon>Actinomycetota</taxon>
        <taxon>Actinomycetes</taxon>
        <taxon>Micrococcales</taxon>
        <taxon>Microbacteriaceae</taxon>
        <taxon>Microbacterium</taxon>
    </lineage>
</organism>
<dbReference type="EMBL" id="JAWDIT010000001">
    <property type="protein sequence ID" value="MDU0344565.1"/>
    <property type="molecule type" value="Genomic_DNA"/>
</dbReference>
<evidence type="ECO:0000313" key="2">
    <source>
        <dbReference type="Proteomes" id="UP001261125"/>
    </source>
</evidence>
<gene>
    <name evidence="1" type="ORF">RWH44_02500</name>
</gene>
<protein>
    <submittedName>
        <fullName evidence="1">Uncharacterized protein</fullName>
    </submittedName>
</protein>
<reference evidence="1 2" key="1">
    <citation type="submission" date="2023-09" db="EMBL/GenBank/DDBJ databases">
        <title>Microbacterium fusihabitans sp. nov., Microbacterium phycihabitans sp. nov., and Microbacterium cervinum sp. nov., isolated from dried seaweeds of beach.</title>
        <authorList>
            <person name="Lee S.D."/>
        </authorList>
    </citation>
    <scope>NUCLEOTIDE SEQUENCE [LARGE SCALE GENOMIC DNA]</scope>
    <source>
        <strain evidence="1 2">KSW2-29</strain>
    </source>
</reference>
<accession>A0ABU3SJK8</accession>
<dbReference type="RefSeq" id="WP_298871541.1">
    <property type="nucleotide sequence ID" value="NZ_JAWDIT010000001.1"/>
</dbReference>
<name>A0ABU3SJK8_9MICO</name>